<evidence type="ECO:0000313" key="3">
    <source>
        <dbReference type="Proteomes" id="UP000008549"/>
    </source>
</evidence>
<gene>
    <name evidence="2" type="ORF">CBG26492</name>
    <name evidence="2" type="ORF">CBG_26492</name>
</gene>
<dbReference type="KEGG" id="cbr:CBG_26492"/>
<organism evidence="2 3">
    <name type="scientific">Caenorhabditis briggsae</name>
    <dbReference type="NCBI Taxonomy" id="6238"/>
    <lineage>
        <taxon>Eukaryota</taxon>
        <taxon>Metazoa</taxon>
        <taxon>Ecdysozoa</taxon>
        <taxon>Nematoda</taxon>
        <taxon>Chromadorea</taxon>
        <taxon>Rhabditida</taxon>
        <taxon>Rhabditina</taxon>
        <taxon>Rhabditomorpha</taxon>
        <taxon>Rhabditoidea</taxon>
        <taxon>Rhabditidae</taxon>
        <taxon>Peloderinae</taxon>
        <taxon>Caenorhabditis</taxon>
    </lineage>
</organism>
<evidence type="ECO:0000256" key="1">
    <source>
        <dbReference type="SAM" id="MobiDB-lite"/>
    </source>
</evidence>
<proteinExistence type="predicted"/>
<dbReference type="Proteomes" id="UP000008549">
    <property type="component" value="Unassembled WGS sequence"/>
</dbReference>
<keyword evidence="3" id="KW-1185">Reference proteome</keyword>
<dbReference type="EMBL" id="HE601100">
    <property type="protein sequence ID" value="CAR99223.1"/>
    <property type="molecule type" value="Genomic_DNA"/>
</dbReference>
<accession>B6IH43</accession>
<sequence length="89" mass="9948">MLYHFFTGSRVRQKTPIGSGSSRAVVRRATSGKEEERAQQSSLEEEEEEEAASFWCRRSSRKTKAPSPSLSLTLLRFPSRPGLASQSES</sequence>
<protein>
    <submittedName>
        <fullName evidence="2">Protein CBG26492</fullName>
    </submittedName>
</protein>
<feature type="region of interest" description="Disordered" evidence="1">
    <location>
        <begin position="1"/>
        <end position="89"/>
    </location>
</feature>
<evidence type="ECO:0000313" key="2">
    <source>
        <dbReference type="EMBL" id="CAR99223.1"/>
    </source>
</evidence>
<dbReference type="CTD" id="68917970"/>
<reference evidence="2 3" key="2">
    <citation type="journal article" date="2011" name="PLoS Genet.">
        <title>Caenorhabditis briggsae recombinant inbred line genotypes reveal inter-strain incompatibility and the evolution of recombination.</title>
        <authorList>
            <person name="Ross J.A."/>
            <person name="Koboldt D.C."/>
            <person name="Staisch J.E."/>
            <person name="Chamberlin H.M."/>
            <person name="Gupta B.P."/>
            <person name="Miller R.D."/>
            <person name="Baird S.E."/>
            <person name="Haag E.S."/>
        </authorList>
    </citation>
    <scope>NUCLEOTIDE SEQUENCE [LARGE SCALE GENOMIC DNA]</scope>
    <source>
        <strain evidence="2 3">AF16</strain>
    </source>
</reference>
<dbReference type="InParanoid" id="B6IH43"/>
<reference evidence="2 3" key="1">
    <citation type="journal article" date="2003" name="PLoS Biol.">
        <title>The genome sequence of Caenorhabditis briggsae: a platform for comparative genomics.</title>
        <authorList>
            <person name="Stein L.D."/>
            <person name="Bao Z."/>
            <person name="Blasiar D."/>
            <person name="Blumenthal T."/>
            <person name="Brent M.R."/>
            <person name="Chen N."/>
            <person name="Chinwalla A."/>
            <person name="Clarke L."/>
            <person name="Clee C."/>
            <person name="Coghlan A."/>
            <person name="Coulson A."/>
            <person name="D'Eustachio P."/>
            <person name="Fitch D.H."/>
            <person name="Fulton L.A."/>
            <person name="Fulton R.E."/>
            <person name="Griffiths-Jones S."/>
            <person name="Harris T.W."/>
            <person name="Hillier L.W."/>
            <person name="Kamath R."/>
            <person name="Kuwabara P.E."/>
            <person name="Mardis E.R."/>
            <person name="Marra M.A."/>
            <person name="Miner T.L."/>
            <person name="Minx P."/>
            <person name="Mullikin J.C."/>
            <person name="Plumb R.W."/>
            <person name="Rogers J."/>
            <person name="Schein J.E."/>
            <person name="Sohrmann M."/>
            <person name="Spieth J."/>
            <person name="Stajich J.E."/>
            <person name="Wei C."/>
            <person name="Willey D."/>
            <person name="Wilson R.K."/>
            <person name="Durbin R."/>
            <person name="Waterston R.H."/>
        </authorList>
    </citation>
    <scope>NUCLEOTIDE SEQUENCE [LARGE SCALE GENOMIC DNA]</scope>
    <source>
        <strain evidence="2 3">AF16</strain>
    </source>
</reference>
<dbReference type="AlphaFoldDB" id="B6IH43"/>
<name>B6IH43_CAEBR</name>
<dbReference type="HOGENOM" id="CLU_2456797_0_0_1"/>
<dbReference type="GeneID" id="68917970"/>
<dbReference type="RefSeq" id="XP_045098788.1">
    <property type="nucleotide sequence ID" value="XM_045236046.1"/>
</dbReference>